<dbReference type="PANTHER" id="PTHR34450:SF2">
    <property type="entry name" value="SCR-LIKE PROTEIN"/>
    <property type="match status" value="1"/>
</dbReference>
<dbReference type="InterPro" id="IPR010682">
    <property type="entry name" value="SCRL"/>
</dbReference>
<comment type="similarity">
    <text evidence="2">Belongs to the DEFL family.</text>
</comment>
<evidence type="ECO:0000256" key="5">
    <source>
        <dbReference type="SAM" id="SignalP"/>
    </source>
</evidence>
<dbReference type="Pfam" id="PF06876">
    <property type="entry name" value="SCRL"/>
    <property type="match status" value="1"/>
</dbReference>
<dbReference type="Proteomes" id="UP000027120">
    <property type="component" value="Unassembled WGS sequence"/>
</dbReference>
<evidence type="ECO:0008006" key="8">
    <source>
        <dbReference type="Google" id="ProtNLM"/>
    </source>
</evidence>
<evidence type="ECO:0000313" key="6">
    <source>
        <dbReference type="EMBL" id="KDO45522.1"/>
    </source>
</evidence>
<evidence type="ECO:0000256" key="2">
    <source>
        <dbReference type="ARBA" id="ARBA00006722"/>
    </source>
</evidence>
<protein>
    <recommendedName>
        <fullName evidence="8">Bifunctional inhibitor/plant lipid transfer protein/seed storage helical domain-containing protein</fullName>
    </recommendedName>
</protein>
<reference evidence="6 7" key="1">
    <citation type="submission" date="2014-04" db="EMBL/GenBank/DDBJ databases">
        <authorList>
            <consortium name="International Citrus Genome Consortium"/>
            <person name="Gmitter F."/>
            <person name="Chen C."/>
            <person name="Farmerie W."/>
            <person name="Harkins T."/>
            <person name="Desany B."/>
            <person name="Mohiuddin M."/>
            <person name="Kodira C."/>
            <person name="Borodovsky M."/>
            <person name="Lomsadze A."/>
            <person name="Burns P."/>
            <person name="Jenkins J."/>
            <person name="Prochnik S."/>
            <person name="Shu S."/>
            <person name="Chapman J."/>
            <person name="Pitluck S."/>
            <person name="Schmutz J."/>
            <person name="Rokhsar D."/>
        </authorList>
    </citation>
    <scope>NUCLEOTIDE SEQUENCE</scope>
</reference>
<dbReference type="PANTHER" id="PTHR34450">
    <property type="entry name" value="DEFENSIN-LIKE PROTEIN 245-RELATED"/>
    <property type="match status" value="1"/>
</dbReference>
<evidence type="ECO:0000256" key="3">
    <source>
        <dbReference type="ARBA" id="ARBA00022525"/>
    </source>
</evidence>
<accession>A0A067E2N5</accession>
<evidence type="ECO:0000256" key="4">
    <source>
        <dbReference type="ARBA" id="ARBA00022729"/>
    </source>
</evidence>
<organism evidence="6 7">
    <name type="scientific">Citrus sinensis</name>
    <name type="common">Sweet orange</name>
    <name type="synonym">Citrus aurantium var. sinensis</name>
    <dbReference type="NCBI Taxonomy" id="2711"/>
    <lineage>
        <taxon>Eukaryota</taxon>
        <taxon>Viridiplantae</taxon>
        <taxon>Streptophyta</taxon>
        <taxon>Embryophyta</taxon>
        <taxon>Tracheophyta</taxon>
        <taxon>Spermatophyta</taxon>
        <taxon>Magnoliopsida</taxon>
        <taxon>eudicotyledons</taxon>
        <taxon>Gunneridae</taxon>
        <taxon>Pentapetalae</taxon>
        <taxon>rosids</taxon>
        <taxon>malvids</taxon>
        <taxon>Sapindales</taxon>
        <taxon>Rutaceae</taxon>
        <taxon>Aurantioideae</taxon>
        <taxon>Citrus</taxon>
    </lineage>
</organism>
<dbReference type="EMBL" id="KK785248">
    <property type="protein sequence ID" value="KDO45522.1"/>
    <property type="molecule type" value="Genomic_DNA"/>
</dbReference>
<feature type="chain" id="PRO_5001639105" description="Bifunctional inhibitor/plant lipid transfer protein/seed storage helical domain-containing protein" evidence="5">
    <location>
        <begin position="24"/>
        <end position="92"/>
    </location>
</feature>
<comment type="subcellular location">
    <subcellularLocation>
        <location evidence="1">Secreted</location>
    </subcellularLocation>
</comment>
<proteinExistence type="inferred from homology"/>
<dbReference type="GO" id="GO:0005576">
    <property type="term" value="C:extracellular region"/>
    <property type="evidence" value="ECO:0007669"/>
    <property type="project" value="UniProtKB-SubCell"/>
</dbReference>
<evidence type="ECO:0000256" key="1">
    <source>
        <dbReference type="ARBA" id="ARBA00004613"/>
    </source>
</evidence>
<sequence>MKKFIVPILTFTLLLCLMNLSQGQLKFCTKHMTIPGACPKGPKEAEFVCLKAFFDKYGATKSPDNCLCKPSTSNQHICQCDIICDPPPPKRI</sequence>
<keyword evidence="3" id="KW-0964">Secreted</keyword>
<dbReference type="GO" id="GO:0007165">
    <property type="term" value="P:signal transduction"/>
    <property type="evidence" value="ECO:0007669"/>
    <property type="project" value="InterPro"/>
</dbReference>
<gene>
    <name evidence="6" type="ORF">CISIN_1g043861mg</name>
</gene>
<dbReference type="AlphaFoldDB" id="A0A067E2N5"/>
<feature type="signal peptide" evidence="5">
    <location>
        <begin position="1"/>
        <end position="23"/>
    </location>
</feature>
<name>A0A067E2N5_CITSI</name>
<keyword evidence="4 5" id="KW-0732">Signal</keyword>
<keyword evidence="7" id="KW-1185">Reference proteome</keyword>
<evidence type="ECO:0000313" key="7">
    <source>
        <dbReference type="Proteomes" id="UP000027120"/>
    </source>
</evidence>